<keyword evidence="4" id="KW-0819">tRNA processing</keyword>
<sequence length="219" mass="24432">MVEKALSSRSICPACLRALKACICVCVKQVATLTEVLIVQHPAESKHIKGSARLLHLCLPNSRLWVSPQGESGGSTAHEELTQILQVDDKQNVLLYPETDRQGLVALEHASPTLGQPLRLIVIDASWRHSLQILRQYPLLQALPRFALRQPPTSRYTIRHAHAEHQLSTMEAVTYALAELEPKHDPQNTSSLLSAFEAFNQLQLEFGVHRLQRPAHASK</sequence>
<evidence type="ECO:0000256" key="4">
    <source>
        <dbReference type="ARBA" id="ARBA00022694"/>
    </source>
</evidence>
<dbReference type="EC" id="2.5.1.25" evidence="1"/>
<dbReference type="EMBL" id="JAGSPJ010000003">
    <property type="protein sequence ID" value="MBR7800097.1"/>
    <property type="molecule type" value="Genomic_DNA"/>
</dbReference>
<organism evidence="7 8">
    <name type="scientific">Undibacterium fentianense</name>
    <dbReference type="NCBI Taxonomy" id="2828728"/>
    <lineage>
        <taxon>Bacteria</taxon>
        <taxon>Pseudomonadati</taxon>
        <taxon>Pseudomonadota</taxon>
        <taxon>Betaproteobacteria</taxon>
        <taxon>Burkholderiales</taxon>
        <taxon>Oxalobacteraceae</taxon>
        <taxon>Undibacterium</taxon>
    </lineage>
</organism>
<dbReference type="GO" id="GO:0016432">
    <property type="term" value="F:tRNA-uridine aminocarboxypropyltransferase activity"/>
    <property type="evidence" value="ECO:0007669"/>
    <property type="project" value="UniProtKB-EC"/>
</dbReference>
<dbReference type="InterPro" id="IPR005636">
    <property type="entry name" value="DTW"/>
</dbReference>
<dbReference type="Proteomes" id="UP000678545">
    <property type="component" value="Unassembled WGS sequence"/>
</dbReference>
<dbReference type="Pfam" id="PF03942">
    <property type="entry name" value="DTW"/>
    <property type="match status" value="1"/>
</dbReference>
<comment type="caution">
    <text evidence="7">The sequence shown here is derived from an EMBL/GenBank/DDBJ whole genome shotgun (WGS) entry which is preliminary data.</text>
</comment>
<feature type="domain" description="DTW" evidence="6">
    <location>
        <begin position="8"/>
        <end position="208"/>
    </location>
</feature>
<evidence type="ECO:0000256" key="1">
    <source>
        <dbReference type="ARBA" id="ARBA00012386"/>
    </source>
</evidence>
<evidence type="ECO:0000256" key="2">
    <source>
        <dbReference type="ARBA" id="ARBA00022679"/>
    </source>
</evidence>
<accession>A0A941E2Y7</accession>
<keyword evidence="2" id="KW-0808">Transferase</keyword>
<dbReference type="AlphaFoldDB" id="A0A941E2Y7"/>
<gene>
    <name evidence="7" type="ORF">KDM90_08810</name>
</gene>
<evidence type="ECO:0000256" key="5">
    <source>
        <dbReference type="ARBA" id="ARBA00034489"/>
    </source>
</evidence>
<comment type="similarity">
    <text evidence="5">Belongs to the TDD superfamily. DTWD2 family.</text>
</comment>
<dbReference type="PANTHER" id="PTHR21392:SF0">
    <property type="entry name" value="TRNA-URIDINE AMINOCARBOXYPROPYLTRANSFERASE 2"/>
    <property type="match status" value="1"/>
</dbReference>
<keyword evidence="3" id="KW-0949">S-adenosyl-L-methionine</keyword>
<reference evidence="7" key="1">
    <citation type="submission" date="2021-04" db="EMBL/GenBank/DDBJ databases">
        <title>novel species isolated from subtropical streams in China.</title>
        <authorList>
            <person name="Lu H."/>
        </authorList>
    </citation>
    <scope>NUCLEOTIDE SEQUENCE</scope>
    <source>
        <strain evidence="7">FT137W</strain>
    </source>
</reference>
<keyword evidence="8" id="KW-1185">Reference proteome</keyword>
<dbReference type="PANTHER" id="PTHR21392">
    <property type="entry name" value="TRNA-URIDINE AMINOCARBOXYPROPYLTRANSFERASE 2"/>
    <property type="match status" value="1"/>
</dbReference>
<dbReference type="InterPro" id="IPR039262">
    <property type="entry name" value="DTWD2/TAPT"/>
</dbReference>
<dbReference type="SMART" id="SM01144">
    <property type="entry name" value="DTW"/>
    <property type="match status" value="1"/>
</dbReference>
<evidence type="ECO:0000256" key="3">
    <source>
        <dbReference type="ARBA" id="ARBA00022691"/>
    </source>
</evidence>
<evidence type="ECO:0000313" key="8">
    <source>
        <dbReference type="Proteomes" id="UP000678545"/>
    </source>
</evidence>
<evidence type="ECO:0000259" key="6">
    <source>
        <dbReference type="SMART" id="SM01144"/>
    </source>
</evidence>
<dbReference type="GO" id="GO:0008033">
    <property type="term" value="P:tRNA processing"/>
    <property type="evidence" value="ECO:0007669"/>
    <property type="project" value="UniProtKB-KW"/>
</dbReference>
<evidence type="ECO:0000313" key="7">
    <source>
        <dbReference type="EMBL" id="MBR7800097.1"/>
    </source>
</evidence>
<proteinExistence type="inferred from homology"/>
<protein>
    <recommendedName>
        <fullName evidence="1">tRNA-uridine aminocarboxypropyltransferase</fullName>
        <ecNumber evidence="1">2.5.1.25</ecNumber>
    </recommendedName>
</protein>
<name>A0A941E2Y7_9BURK</name>